<dbReference type="Proteomes" id="UP000199705">
    <property type="component" value="Unassembled WGS sequence"/>
</dbReference>
<dbReference type="RefSeq" id="WP_176844473.1">
    <property type="nucleotide sequence ID" value="NZ_FNCG01000007.1"/>
</dbReference>
<protein>
    <submittedName>
        <fullName evidence="2">Uncharacterized protein</fullName>
    </submittedName>
</protein>
<feature type="region of interest" description="Disordered" evidence="1">
    <location>
        <begin position="1"/>
        <end position="57"/>
    </location>
</feature>
<gene>
    <name evidence="2" type="ORF">SAMN05192573_107122</name>
</gene>
<feature type="compositionally biased region" description="Acidic residues" evidence="1">
    <location>
        <begin position="21"/>
        <end position="44"/>
    </location>
</feature>
<accession>A0A1G8A893</accession>
<evidence type="ECO:0000313" key="2">
    <source>
        <dbReference type="EMBL" id="SDH17174.1"/>
    </source>
</evidence>
<name>A0A1G8A893_9SPHI</name>
<evidence type="ECO:0000313" key="3">
    <source>
        <dbReference type="Proteomes" id="UP000199705"/>
    </source>
</evidence>
<proteinExistence type="predicted"/>
<evidence type="ECO:0000256" key="1">
    <source>
        <dbReference type="SAM" id="MobiDB-lite"/>
    </source>
</evidence>
<sequence length="57" mass="6702">MNLENWLFGSHSDPQKKNDQSEEMASEDYDPNEESFEEGGEYMDDSLRMVEQPLQDE</sequence>
<keyword evidence="3" id="KW-1185">Reference proteome</keyword>
<reference evidence="3" key="1">
    <citation type="submission" date="2016-10" db="EMBL/GenBank/DDBJ databases">
        <authorList>
            <person name="Varghese N."/>
            <person name="Submissions S."/>
        </authorList>
    </citation>
    <scope>NUCLEOTIDE SEQUENCE [LARGE SCALE GENOMIC DNA]</scope>
    <source>
        <strain evidence="3">Gh-67</strain>
    </source>
</reference>
<organism evidence="2 3">
    <name type="scientific">Mucilaginibacter gossypii</name>
    <dbReference type="NCBI Taxonomy" id="551996"/>
    <lineage>
        <taxon>Bacteria</taxon>
        <taxon>Pseudomonadati</taxon>
        <taxon>Bacteroidota</taxon>
        <taxon>Sphingobacteriia</taxon>
        <taxon>Sphingobacteriales</taxon>
        <taxon>Sphingobacteriaceae</taxon>
        <taxon>Mucilaginibacter</taxon>
    </lineage>
</organism>
<dbReference type="EMBL" id="FNCG01000007">
    <property type="protein sequence ID" value="SDH17174.1"/>
    <property type="molecule type" value="Genomic_DNA"/>
</dbReference>
<dbReference type="AlphaFoldDB" id="A0A1G8A893"/>
<dbReference type="STRING" id="551996.SAMN05192573_107122"/>